<feature type="transmembrane region" description="Helical" evidence="8">
    <location>
        <begin position="481"/>
        <end position="502"/>
    </location>
</feature>
<feature type="transmembrane region" description="Helical" evidence="8">
    <location>
        <begin position="100"/>
        <end position="121"/>
    </location>
</feature>
<evidence type="ECO:0000256" key="1">
    <source>
        <dbReference type="ARBA" id="ARBA00004429"/>
    </source>
</evidence>
<comment type="caution">
    <text evidence="10">The sequence shown here is derived from an EMBL/GenBank/DDBJ whole genome shotgun (WGS) entry which is preliminary data.</text>
</comment>
<dbReference type="Proteomes" id="UP000222106">
    <property type="component" value="Unassembled WGS sequence"/>
</dbReference>
<proteinExistence type="predicted"/>
<feature type="transmembrane region" description="Helical" evidence="8">
    <location>
        <begin position="395"/>
        <end position="412"/>
    </location>
</feature>
<dbReference type="GO" id="GO:0005886">
    <property type="term" value="C:plasma membrane"/>
    <property type="evidence" value="ECO:0007669"/>
    <property type="project" value="UniProtKB-SubCell"/>
</dbReference>
<dbReference type="RefSeq" id="WP_098483862.1">
    <property type="nucleotide sequence ID" value="NZ_PDJI01000004.1"/>
</dbReference>
<accession>A0A2A9ELN9</accession>
<feature type="transmembrane region" description="Helical" evidence="8">
    <location>
        <begin position="424"/>
        <end position="447"/>
    </location>
</feature>
<dbReference type="OrthoDB" id="9777699at2"/>
<sequence length="507" mass="53041">MSIGALIALVVVLLIVLLAIRMPVALALALSGAVGLMMLRDADYATNQLGAIPFSQTNSFSLTIVPMFILMGIFAVKARIAEQVYAVARHMFRWLPGSLGVATVMACAGFAAVSGSSIGTAATMSRLSMGEMRKAGYPASLAGASVAVAGTLGALIPPSLFLVLYAIMTGESVAAMLAAGIIPGILSAIAYATYIIFTAKRNQTDWDTRAESRLDEALDDATGGRGGAALNRTAQRSETESLEGGGVALAVRDTRTPPRNSDVEQSAAEALSPAGIGGPTGDRVRLRDLPMRGVGRVAILFLIVLGGIYSGYFTPTESAAIGALAAAVMLILEFRKDGIKELTSNFVEALKETAATTSMVFAIVVGSAILSAFFISARLPQMATDWVEGMALNPFLTMALLLLMLLPLGMALESVSILVISVPLIYPIATSLGFDGVWLGILIVKFIEIGMVTPPVGISCFVVAGTSNTRVETIFRGVTPFVVVELVVVAVLFAFPTLTTWLPSLIR</sequence>
<gene>
    <name evidence="10" type="ORF">ATJ97_2346</name>
</gene>
<evidence type="ECO:0000256" key="2">
    <source>
        <dbReference type="ARBA" id="ARBA00022475"/>
    </source>
</evidence>
<feature type="domain" description="TRAP C4-dicarboxylate transport system permease DctM subunit" evidence="9">
    <location>
        <begin position="11"/>
        <end position="497"/>
    </location>
</feature>
<feature type="transmembrane region" description="Helical" evidence="8">
    <location>
        <begin position="354"/>
        <end position="375"/>
    </location>
</feature>
<dbReference type="Pfam" id="PF06808">
    <property type="entry name" value="DctM"/>
    <property type="match status" value="1"/>
</dbReference>
<reference evidence="10 11" key="1">
    <citation type="submission" date="2017-10" db="EMBL/GenBank/DDBJ databases">
        <title>Sequencing the genomes of 1000 actinobacteria strains.</title>
        <authorList>
            <person name="Klenk H.-P."/>
        </authorList>
    </citation>
    <scope>NUCLEOTIDE SEQUENCE [LARGE SCALE GENOMIC DNA]</scope>
    <source>
        <strain evidence="10 11">DSM 21838</strain>
    </source>
</reference>
<evidence type="ECO:0000313" key="11">
    <source>
        <dbReference type="Proteomes" id="UP000222106"/>
    </source>
</evidence>
<protein>
    <submittedName>
        <fullName evidence="10">Tripartite ATP-independent transporter DctM subunit</fullName>
    </submittedName>
</protein>
<keyword evidence="6 8" id="KW-0472">Membrane</keyword>
<evidence type="ECO:0000256" key="4">
    <source>
        <dbReference type="ARBA" id="ARBA00022692"/>
    </source>
</evidence>
<feature type="transmembrane region" description="Helical" evidence="8">
    <location>
        <begin position="293"/>
        <end position="312"/>
    </location>
</feature>
<keyword evidence="4 8" id="KW-0812">Transmembrane</keyword>
<evidence type="ECO:0000256" key="6">
    <source>
        <dbReference type="ARBA" id="ARBA00023136"/>
    </source>
</evidence>
<evidence type="ECO:0000256" key="5">
    <source>
        <dbReference type="ARBA" id="ARBA00022989"/>
    </source>
</evidence>
<evidence type="ECO:0000313" key="10">
    <source>
        <dbReference type="EMBL" id="PFG39828.1"/>
    </source>
</evidence>
<feature type="transmembrane region" description="Helical" evidence="8">
    <location>
        <begin position="141"/>
        <end position="167"/>
    </location>
</feature>
<dbReference type="InterPro" id="IPR004681">
    <property type="entry name" value="TRAP_DctM"/>
</dbReference>
<feature type="region of interest" description="Disordered" evidence="7">
    <location>
        <begin position="218"/>
        <end position="276"/>
    </location>
</feature>
<dbReference type="EMBL" id="PDJI01000004">
    <property type="protein sequence ID" value="PFG39828.1"/>
    <property type="molecule type" value="Genomic_DNA"/>
</dbReference>
<comment type="subcellular location">
    <subcellularLocation>
        <location evidence="1">Cell inner membrane</location>
        <topology evidence="1">Multi-pass membrane protein</topology>
    </subcellularLocation>
</comment>
<feature type="transmembrane region" description="Helical" evidence="8">
    <location>
        <begin position="6"/>
        <end position="39"/>
    </location>
</feature>
<evidence type="ECO:0000256" key="8">
    <source>
        <dbReference type="SAM" id="Phobius"/>
    </source>
</evidence>
<keyword evidence="5 8" id="KW-1133">Transmembrane helix</keyword>
<keyword evidence="2" id="KW-1003">Cell membrane</keyword>
<evidence type="ECO:0000256" key="3">
    <source>
        <dbReference type="ARBA" id="ARBA00022519"/>
    </source>
</evidence>
<dbReference type="PANTHER" id="PTHR33362:SF5">
    <property type="entry name" value="C4-DICARBOXYLATE TRAP TRANSPORTER LARGE PERMEASE PROTEIN DCTM"/>
    <property type="match status" value="1"/>
</dbReference>
<evidence type="ECO:0000259" key="9">
    <source>
        <dbReference type="Pfam" id="PF06808"/>
    </source>
</evidence>
<feature type="transmembrane region" description="Helical" evidence="8">
    <location>
        <begin position="60"/>
        <end position="80"/>
    </location>
</feature>
<organism evidence="10 11">
    <name type="scientific">Georgenia soli</name>
    <dbReference type="NCBI Taxonomy" id="638953"/>
    <lineage>
        <taxon>Bacteria</taxon>
        <taxon>Bacillati</taxon>
        <taxon>Actinomycetota</taxon>
        <taxon>Actinomycetes</taxon>
        <taxon>Micrococcales</taxon>
        <taxon>Bogoriellaceae</taxon>
        <taxon>Georgenia</taxon>
    </lineage>
</organism>
<dbReference type="AlphaFoldDB" id="A0A2A9ELN9"/>
<evidence type="ECO:0000256" key="7">
    <source>
        <dbReference type="SAM" id="MobiDB-lite"/>
    </source>
</evidence>
<dbReference type="PANTHER" id="PTHR33362">
    <property type="entry name" value="SIALIC ACID TRAP TRANSPORTER PERMEASE PROTEIN SIAT-RELATED"/>
    <property type="match status" value="1"/>
</dbReference>
<keyword evidence="11" id="KW-1185">Reference proteome</keyword>
<feature type="transmembrane region" description="Helical" evidence="8">
    <location>
        <begin position="173"/>
        <end position="197"/>
    </location>
</feature>
<keyword evidence="3" id="KW-0997">Cell inner membrane</keyword>
<name>A0A2A9ELN9_9MICO</name>
<dbReference type="GO" id="GO:0022857">
    <property type="term" value="F:transmembrane transporter activity"/>
    <property type="evidence" value="ECO:0007669"/>
    <property type="project" value="TreeGrafter"/>
</dbReference>
<dbReference type="InterPro" id="IPR010656">
    <property type="entry name" value="DctM"/>
</dbReference>